<gene>
    <name evidence="6" type="ORF">DIC66_06015</name>
</gene>
<keyword evidence="4" id="KW-0862">Zinc</keyword>
<proteinExistence type="inferred from homology"/>
<dbReference type="GO" id="GO:0016811">
    <property type="term" value="F:hydrolase activity, acting on carbon-nitrogen (but not peptide) bonds, in linear amides"/>
    <property type="evidence" value="ECO:0007669"/>
    <property type="project" value="TreeGrafter"/>
</dbReference>
<dbReference type="GO" id="GO:0046872">
    <property type="term" value="F:metal ion binding"/>
    <property type="evidence" value="ECO:0007669"/>
    <property type="project" value="UniProtKB-KW"/>
</dbReference>
<keyword evidence="3" id="KW-0378">Hydrolase</keyword>
<evidence type="ECO:0000256" key="2">
    <source>
        <dbReference type="ARBA" id="ARBA00022723"/>
    </source>
</evidence>
<evidence type="ECO:0000256" key="3">
    <source>
        <dbReference type="ARBA" id="ARBA00022801"/>
    </source>
</evidence>
<evidence type="ECO:0000256" key="4">
    <source>
        <dbReference type="ARBA" id="ARBA00022833"/>
    </source>
</evidence>
<dbReference type="EMBL" id="QFZK01000002">
    <property type="protein sequence ID" value="RFO98261.1"/>
    <property type="molecule type" value="Genomic_DNA"/>
</dbReference>
<dbReference type="OrthoDB" id="9801445at2"/>
<keyword evidence="7" id="KW-1185">Reference proteome</keyword>
<dbReference type="PANTHER" id="PTHR35005:SF1">
    <property type="entry name" value="2-AMINO-5-FORMYLAMINO-6-RIBOSYLAMINOPYRIMIDIN-4(3H)-ONE 5'-MONOPHOSPHATE DEFORMYLASE"/>
    <property type="match status" value="1"/>
</dbReference>
<name>A0A3E1RG91_9BURK</name>
<dbReference type="InterPro" id="IPR003785">
    <property type="entry name" value="Creatininase/forma_Hydrolase"/>
</dbReference>
<organism evidence="6 7">
    <name type="scientific">Rhodoferax lacus</name>
    <dbReference type="NCBI Taxonomy" id="2184758"/>
    <lineage>
        <taxon>Bacteria</taxon>
        <taxon>Pseudomonadati</taxon>
        <taxon>Pseudomonadota</taxon>
        <taxon>Betaproteobacteria</taxon>
        <taxon>Burkholderiales</taxon>
        <taxon>Comamonadaceae</taxon>
        <taxon>Rhodoferax</taxon>
    </lineage>
</organism>
<dbReference type="Proteomes" id="UP000260665">
    <property type="component" value="Unassembled WGS sequence"/>
</dbReference>
<evidence type="ECO:0000256" key="5">
    <source>
        <dbReference type="ARBA" id="ARBA00024029"/>
    </source>
</evidence>
<comment type="similarity">
    <text evidence="5">Belongs to the creatininase superfamily.</text>
</comment>
<dbReference type="InterPro" id="IPR024087">
    <property type="entry name" value="Creatininase-like_sf"/>
</dbReference>
<dbReference type="Pfam" id="PF02633">
    <property type="entry name" value="Creatininase"/>
    <property type="match status" value="1"/>
</dbReference>
<protein>
    <submittedName>
        <fullName evidence="6">Creatininase</fullName>
    </submittedName>
</protein>
<accession>A0A3E1RG91</accession>
<evidence type="ECO:0000313" key="7">
    <source>
        <dbReference type="Proteomes" id="UP000260665"/>
    </source>
</evidence>
<dbReference type="Gene3D" id="3.40.50.10310">
    <property type="entry name" value="Creatininase"/>
    <property type="match status" value="1"/>
</dbReference>
<sequence>MAYRVNISFNTFTRFLVFCALVHFGVAVAGGRPNSVYLEDLTSFELRTAVADGHTTVLVPIGGTEQNGPHMALGKHNTRVKALAGQIAQKLGNAIVAPVLAYVPEGAIFPPVAHMRFSGTISISEATFESLLESTARSFKQHGFHDVVFLGDHGGYQKSEVRAADKINKEWAADSRFRALALTAYYEASQGPYIQALRSKGFSDAEIGTHAGLADTSLMLAIDKALVRTDLLAEGAKTGPGDGVYGDPRKSSADLGQLGVRAIVDRSVQAIQDAVKQHAIR</sequence>
<dbReference type="AlphaFoldDB" id="A0A3E1RG91"/>
<evidence type="ECO:0000313" key="6">
    <source>
        <dbReference type="EMBL" id="RFO98261.1"/>
    </source>
</evidence>
<comment type="caution">
    <text evidence="6">The sequence shown here is derived from an EMBL/GenBank/DDBJ whole genome shotgun (WGS) entry which is preliminary data.</text>
</comment>
<dbReference type="SUPFAM" id="SSF102215">
    <property type="entry name" value="Creatininase"/>
    <property type="match status" value="1"/>
</dbReference>
<keyword evidence="2" id="KW-0479">Metal-binding</keyword>
<dbReference type="RefSeq" id="WP_117175010.1">
    <property type="nucleotide sequence ID" value="NZ_QFZK01000002.1"/>
</dbReference>
<comment type="cofactor">
    <cofactor evidence="1">
        <name>Zn(2+)</name>
        <dbReference type="ChEBI" id="CHEBI:29105"/>
    </cofactor>
</comment>
<dbReference type="PANTHER" id="PTHR35005">
    <property type="entry name" value="3-DEHYDRO-SCYLLO-INOSOSE HYDROLASE"/>
    <property type="match status" value="1"/>
</dbReference>
<dbReference type="GO" id="GO:0009231">
    <property type="term" value="P:riboflavin biosynthetic process"/>
    <property type="evidence" value="ECO:0007669"/>
    <property type="project" value="TreeGrafter"/>
</dbReference>
<reference evidence="6 7" key="1">
    <citation type="submission" date="2018-05" db="EMBL/GenBank/DDBJ databases">
        <title>Rhodoferax soyangensis sp.nov., isolated from an oligotrophic freshwater lake.</title>
        <authorList>
            <person name="Park M."/>
        </authorList>
    </citation>
    <scope>NUCLEOTIDE SEQUENCE [LARGE SCALE GENOMIC DNA]</scope>
    <source>
        <strain evidence="6 7">IMCC26218</strain>
    </source>
</reference>
<evidence type="ECO:0000256" key="1">
    <source>
        <dbReference type="ARBA" id="ARBA00001947"/>
    </source>
</evidence>